<proteinExistence type="predicted"/>
<name>A0A2T3KPZ5_PHOLD</name>
<dbReference type="Proteomes" id="UP000240530">
    <property type="component" value="Unassembled WGS sequence"/>
</dbReference>
<dbReference type="PANTHER" id="PTHR45138:SF9">
    <property type="entry name" value="DIGUANYLATE CYCLASE DGCM-RELATED"/>
    <property type="match status" value="1"/>
</dbReference>
<dbReference type="NCBIfam" id="TIGR00254">
    <property type="entry name" value="GGDEF"/>
    <property type="match status" value="1"/>
</dbReference>
<dbReference type="GO" id="GO:1902201">
    <property type="term" value="P:negative regulation of bacterial-type flagellum-dependent cell motility"/>
    <property type="evidence" value="ECO:0007669"/>
    <property type="project" value="TreeGrafter"/>
</dbReference>
<dbReference type="PANTHER" id="PTHR45138">
    <property type="entry name" value="REGULATORY COMPONENTS OF SENSORY TRANSDUCTION SYSTEM"/>
    <property type="match status" value="1"/>
</dbReference>
<comment type="cofactor">
    <cofactor evidence="1">
        <name>Mg(2+)</name>
        <dbReference type="ChEBI" id="CHEBI:18420"/>
    </cofactor>
</comment>
<evidence type="ECO:0000259" key="5">
    <source>
        <dbReference type="PROSITE" id="PS50887"/>
    </source>
</evidence>
<evidence type="ECO:0000256" key="2">
    <source>
        <dbReference type="ARBA" id="ARBA00012528"/>
    </source>
</evidence>
<evidence type="ECO:0000313" key="7">
    <source>
        <dbReference type="Proteomes" id="UP000240530"/>
    </source>
</evidence>
<evidence type="ECO:0000313" key="6">
    <source>
        <dbReference type="EMBL" id="PSV07065.1"/>
    </source>
</evidence>
<dbReference type="GO" id="GO:0043709">
    <property type="term" value="P:cell adhesion involved in single-species biofilm formation"/>
    <property type="evidence" value="ECO:0007669"/>
    <property type="project" value="TreeGrafter"/>
</dbReference>
<reference evidence="6 7" key="1">
    <citation type="submission" date="2018-03" db="EMBL/GenBank/DDBJ databases">
        <title>Whole genome sequencing of Histamine producing bacteria.</title>
        <authorList>
            <person name="Butler K."/>
        </authorList>
    </citation>
    <scope>NUCLEOTIDE SEQUENCE [LARGE SCALE GENOMIC DNA]</scope>
    <source>
        <strain evidence="6 7">Res.4.1</strain>
    </source>
</reference>
<comment type="catalytic activity">
    <reaction evidence="3">
        <text>2 GTP = 3',3'-c-di-GMP + 2 diphosphate</text>
        <dbReference type="Rhea" id="RHEA:24898"/>
        <dbReference type="ChEBI" id="CHEBI:33019"/>
        <dbReference type="ChEBI" id="CHEBI:37565"/>
        <dbReference type="ChEBI" id="CHEBI:58805"/>
        <dbReference type="EC" id="2.7.7.65"/>
    </reaction>
</comment>
<comment type="caution">
    <text evidence="6">The sequence shown here is derived from an EMBL/GenBank/DDBJ whole genome shotgun (WGS) entry which is preliminary data.</text>
</comment>
<dbReference type="EC" id="2.7.7.65" evidence="2"/>
<dbReference type="GO" id="GO:0005886">
    <property type="term" value="C:plasma membrane"/>
    <property type="evidence" value="ECO:0007669"/>
    <property type="project" value="TreeGrafter"/>
</dbReference>
<dbReference type="PROSITE" id="PS50887">
    <property type="entry name" value="GGDEF"/>
    <property type="match status" value="1"/>
</dbReference>
<dbReference type="InterPro" id="IPR029787">
    <property type="entry name" value="Nucleotide_cyclase"/>
</dbReference>
<dbReference type="RefSeq" id="WP_107186158.1">
    <property type="nucleotide sequence ID" value="NZ_PYNS01000035.1"/>
</dbReference>
<organism evidence="6 7">
    <name type="scientific">Photobacterium leiognathi subsp. mandapamensis</name>
    <name type="common">Photobacterium mandapamensis</name>
    <dbReference type="NCBI Taxonomy" id="48408"/>
    <lineage>
        <taxon>Bacteria</taxon>
        <taxon>Pseudomonadati</taxon>
        <taxon>Pseudomonadota</taxon>
        <taxon>Gammaproteobacteria</taxon>
        <taxon>Vibrionales</taxon>
        <taxon>Vibrionaceae</taxon>
        <taxon>Photobacterium</taxon>
    </lineage>
</organism>
<protein>
    <recommendedName>
        <fullName evidence="2">diguanylate cyclase</fullName>
        <ecNumber evidence="2">2.7.7.65</ecNumber>
    </recommendedName>
</protein>
<dbReference type="InterPro" id="IPR050469">
    <property type="entry name" value="Diguanylate_Cyclase"/>
</dbReference>
<evidence type="ECO:0000256" key="3">
    <source>
        <dbReference type="ARBA" id="ARBA00034247"/>
    </source>
</evidence>
<keyword evidence="4" id="KW-1133">Transmembrane helix</keyword>
<dbReference type="InterPro" id="IPR043128">
    <property type="entry name" value="Rev_trsase/Diguanyl_cyclase"/>
</dbReference>
<dbReference type="InterPro" id="IPR000160">
    <property type="entry name" value="GGDEF_dom"/>
</dbReference>
<evidence type="ECO:0000256" key="4">
    <source>
        <dbReference type="SAM" id="Phobius"/>
    </source>
</evidence>
<dbReference type="FunFam" id="3.30.70.270:FF:000001">
    <property type="entry name" value="Diguanylate cyclase domain protein"/>
    <property type="match status" value="1"/>
</dbReference>
<dbReference type="CDD" id="cd01949">
    <property type="entry name" value="GGDEF"/>
    <property type="match status" value="1"/>
</dbReference>
<dbReference type="Pfam" id="PF00990">
    <property type="entry name" value="GGDEF"/>
    <property type="match status" value="1"/>
</dbReference>
<dbReference type="GO" id="GO:0052621">
    <property type="term" value="F:diguanylate cyclase activity"/>
    <property type="evidence" value="ECO:0007669"/>
    <property type="project" value="UniProtKB-EC"/>
</dbReference>
<dbReference type="SUPFAM" id="SSF55073">
    <property type="entry name" value="Nucleotide cyclase"/>
    <property type="match status" value="1"/>
</dbReference>
<feature type="transmembrane region" description="Helical" evidence="4">
    <location>
        <begin position="262"/>
        <end position="286"/>
    </location>
</feature>
<dbReference type="Gene3D" id="3.30.70.270">
    <property type="match status" value="1"/>
</dbReference>
<dbReference type="AlphaFoldDB" id="A0A2T3KPZ5"/>
<dbReference type="SMART" id="SM00267">
    <property type="entry name" value="GGDEF"/>
    <property type="match status" value="1"/>
</dbReference>
<sequence length="435" mass="50609">MIMILKRLAIFLLMNALVFTLTYSLYYSYNKIKHKELEEYIRVNLYHIFDNLELVSSFYANAETVTLDCGLHYINNVGVYTPKKGDVKALSKGVDSLSKNLKDLIGDELWSLGIIDNNKSKTNTIYFSPLRVTHIQIFLNSDFDFFNHILNTEKLPSTYEESLEYGLFRQTEAYKESFNHQYVRSIYYPIYIDRKLQALLLLDVKSSLYQAWTENFNDKQFTVFTTEKPVNSELLNKIVLPYTKNDHLSVYINNDLLWKYSLLFSLILTLVIGYISNSLNFVINLYQKDNMTQCIRRDIIEPKLRKKMLNHQAILMVDIDRFKSINDNYGHDYGDQVITTVAEILKDNIRKADKCIRWGGEEFMLILNIKDAQVVKNKAEQLRSAIEQQSALDMKITASIGVAIAEQNCFSQVLERADMALYHAKNNGRNQVVFL</sequence>
<feature type="domain" description="GGDEF" evidence="5">
    <location>
        <begin position="310"/>
        <end position="435"/>
    </location>
</feature>
<keyword evidence="4" id="KW-0812">Transmembrane</keyword>
<keyword evidence="4" id="KW-0472">Membrane</keyword>
<gene>
    <name evidence="6" type="ORF">C0W93_19975</name>
</gene>
<evidence type="ECO:0000256" key="1">
    <source>
        <dbReference type="ARBA" id="ARBA00001946"/>
    </source>
</evidence>
<accession>A0A2T3KPZ5</accession>
<dbReference type="EMBL" id="PYNS01000035">
    <property type="protein sequence ID" value="PSV07065.1"/>
    <property type="molecule type" value="Genomic_DNA"/>
</dbReference>